<comment type="caution">
    <text evidence="1">The sequence shown here is derived from an EMBL/GenBank/DDBJ whole genome shotgun (WGS) entry which is preliminary data.</text>
</comment>
<dbReference type="Proteomes" id="UP000324800">
    <property type="component" value="Unassembled WGS sequence"/>
</dbReference>
<evidence type="ECO:0000313" key="2">
    <source>
        <dbReference type="Proteomes" id="UP000324800"/>
    </source>
</evidence>
<reference evidence="1 2" key="1">
    <citation type="submission" date="2019-03" db="EMBL/GenBank/DDBJ databases">
        <title>Single cell metagenomics reveals metabolic interactions within the superorganism composed of flagellate Streblomastix strix and complex community of Bacteroidetes bacteria on its surface.</title>
        <authorList>
            <person name="Treitli S.C."/>
            <person name="Kolisko M."/>
            <person name="Husnik F."/>
            <person name="Keeling P."/>
            <person name="Hampl V."/>
        </authorList>
    </citation>
    <scope>NUCLEOTIDE SEQUENCE [LARGE SCALE GENOMIC DNA]</scope>
    <source>
        <strain evidence="1">ST1C</strain>
    </source>
</reference>
<accession>A0A5J4VR69</accession>
<sequence length="111" mass="12726">MCILATVKTKQALYVKRHCASNQDYNIVSIQSEDIETEIIHELEAVGLSHSNQVVDVFENIFDVTDDFRLEKINEIHTFIFGIDSNLLSGTRSWKSRQSPKVVLLDIDFQI</sequence>
<dbReference type="EMBL" id="SNRW01005466">
    <property type="protein sequence ID" value="KAA6385015.1"/>
    <property type="molecule type" value="Genomic_DNA"/>
</dbReference>
<name>A0A5J4VR69_9EUKA</name>
<proteinExistence type="predicted"/>
<protein>
    <submittedName>
        <fullName evidence="1">Uncharacterized protein</fullName>
    </submittedName>
</protein>
<evidence type="ECO:0000313" key="1">
    <source>
        <dbReference type="EMBL" id="KAA6385015.1"/>
    </source>
</evidence>
<gene>
    <name evidence="1" type="ORF">EZS28_019457</name>
</gene>
<dbReference type="AlphaFoldDB" id="A0A5J4VR69"/>
<organism evidence="1 2">
    <name type="scientific">Streblomastix strix</name>
    <dbReference type="NCBI Taxonomy" id="222440"/>
    <lineage>
        <taxon>Eukaryota</taxon>
        <taxon>Metamonada</taxon>
        <taxon>Preaxostyla</taxon>
        <taxon>Oxymonadida</taxon>
        <taxon>Streblomastigidae</taxon>
        <taxon>Streblomastix</taxon>
    </lineage>
</organism>